<sequence>MGLGGRNKADDPLRGELLGTLFAADRTVAEQLGLGELEGDEAKARDAAYAEDRQLLAELVKTLDERRIQVQRFVRVACPARGTTLASGRLDRWLSVVNFLTGDGLIGGTADFLLAVIKQRTDPRTLPGIEAMMPGSALTRLLHLPQLTTTADLSVICGDVQGKGLFGQLKILALDWFYGSDHDLVVNTGSMLGGVARAGGAARYRRDEGELVNHFRYFSNRKSIDWLADALAREDGSDAGFASLAAAPHEEPKWRSAVRASRAGSTPRPIAVVVPGTMGSALSSRDRAVWLAYFALLKGGLGDIAIDQPDVRPTDLLDDFYGPLLEHLTRTHRVEIHPYDWRRSVREAAQQLAQRLEGLLPEAERTRQPVHIVAHSMGGLVARAMIADGGAGAQVWRRMSALPGSRLLMLGTPNLGSHEAVRWLTGTNPTEAKLALLDFTRGTNGVIDIVRRYPGLAELLPFDQEPSPWAQAATWKQLKTALGAGFPLADEAVLREAATTWKLLRAAAPEPGRMVYVAGCQNATVIDHEVVDEEFGSMRRQLRFIATREGDGTVSWASGRLPGVPTYYAPDTGHDALCSNTDDRRIFRGYVDLLLTGKTDQLPSTPPGRARAAGESDRFVLPPLPVTDDLPDAAAVRSLGFGGGMPRRRAAVAVRSATLRVSIRHGDLRYARFPVMVGHYAGDTIVSAEAALDWQMKGDQPQGPLSRRRDLGLYPGPHGTHAVFFNDDPNRLPEGALVVGLGSGRTVARPARDRRARRAARICTAAADAHRHAAWQRGRRGYRSAQRRRQLSAGGHRRGQPAAARFDRGAAARGARGQSQARGCAARPAGADRAHRVHRAVRRHGHRRGEGARGAGRQRRSRPAHRLERMRGDRGRRPPPAQPLRCRPVVVAAHRGDRRPRQRQPAFRHHRRPRARRGDARRRPAARPTASSPRPAAAPPPAARSPRRCSKCCCRSA</sequence>
<name>A0A5C6U3E4_9BURK</name>
<evidence type="ECO:0000256" key="1">
    <source>
        <dbReference type="SAM" id="MobiDB-lite"/>
    </source>
</evidence>
<dbReference type="GO" id="GO:0008374">
    <property type="term" value="F:O-acyltransferase activity"/>
    <property type="evidence" value="ECO:0007669"/>
    <property type="project" value="InterPro"/>
</dbReference>
<feature type="compositionally biased region" description="Basic and acidic residues" evidence="1">
    <location>
        <begin position="865"/>
        <end position="876"/>
    </location>
</feature>
<dbReference type="GO" id="GO:0006629">
    <property type="term" value="P:lipid metabolic process"/>
    <property type="evidence" value="ECO:0007669"/>
    <property type="project" value="InterPro"/>
</dbReference>
<dbReference type="PANTHER" id="PTHR37946:SF1">
    <property type="entry name" value="SLL1969 PROTEIN"/>
    <property type="match status" value="1"/>
</dbReference>
<gene>
    <name evidence="2" type="ORF">FSC37_21205</name>
</gene>
<dbReference type="PANTHER" id="PTHR37946">
    <property type="entry name" value="SLL1969 PROTEIN"/>
    <property type="match status" value="1"/>
</dbReference>
<proteinExistence type="predicted"/>
<dbReference type="Proteomes" id="UP000321832">
    <property type="component" value="Unassembled WGS sequence"/>
</dbReference>
<feature type="compositionally biased region" description="Low complexity" evidence="1">
    <location>
        <begin position="926"/>
        <end position="935"/>
    </location>
</feature>
<feature type="region of interest" description="Disordered" evidence="1">
    <location>
        <begin position="770"/>
        <end position="957"/>
    </location>
</feature>
<evidence type="ECO:0000313" key="2">
    <source>
        <dbReference type="EMBL" id="TXC67299.1"/>
    </source>
</evidence>
<dbReference type="Pfam" id="PF02450">
    <property type="entry name" value="LCAT"/>
    <property type="match status" value="1"/>
</dbReference>
<evidence type="ECO:0000313" key="3">
    <source>
        <dbReference type="Proteomes" id="UP000321832"/>
    </source>
</evidence>
<dbReference type="InterPro" id="IPR003386">
    <property type="entry name" value="LACT/PDAT_acylTrfase"/>
</dbReference>
<dbReference type="SUPFAM" id="SSF53474">
    <property type="entry name" value="alpha/beta-Hydrolases"/>
    <property type="match status" value="1"/>
</dbReference>
<dbReference type="EMBL" id="VOPW01000001">
    <property type="protein sequence ID" value="TXC67299.1"/>
    <property type="molecule type" value="Genomic_DNA"/>
</dbReference>
<dbReference type="InterPro" id="IPR029058">
    <property type="entry name" value="AB_hydrolase_fold"/>
</dbReference>
<dbReference type="AlphaFoldDB" id="A0A5C6U3E4"/>
<protein>
    <submittedName>
        <fullName evidence="2">Uncharacterized protein</fullName>
    </submittedName>
</protein>
<comment type="caution">
    <text evidence="2">The sequence shown here is derived from an EMBL/GenBank/DDBJ whole genome shotgun (WGS) entry which is preliminary data.</text>
</comment>
<feature type="compositionally biased region" description="Low complexity" evidence="1">
    <location>
        <begin position="811"/>
        <end position="831"/>
    </location>
</feature>
<feature type="compositionally biased region" description="Basic residues" evidence="1">
    <location>
        <begin position="772"/>
        <end position="799"/>
    </location>
</feature>
<reference evidence="2 3" key="1">
    <citation type="submission" date="2019-08" db="EMBL/GenBank/DDBJ databases">
        <authorList>
            <person name="Khan S.A."/>
            <person name="Jeon C.O."/>
            <person name="Jeong S.E."/>
        </authorList>
    </citation>
    <scope>NUCLEOTIDE SEQUENCE [LARGE SCALE GENOMIC DNA]</scope>
    <source>
        <strain evidence="3">IMCC1728</strain>
    </source>
</reference>
<feature type="compositionally biased region" description="Basic residues" evidence="1">
    <location>
        <begin position="896"/>
        <end position="915"/>
    </location>
</feature>
<keyword evidence="3" id="KW-1185">Reference proteome</keyword>
<dbReference type="Gene3D" id="3.40.50.1820">
    <property type="entry name" value="alpha/beta hydrolase"/>
    <property type="match status" value="1"/>
</dbReference>
<feature type="compositionally biased region" description="Basic residues" evidence="1">
    <location>
        <begin position="835"/>
        <end position="847"/>
    </location>
</feature>
<organism evidence="2 3">
    <name type="scientific">Piscinibacter aquaticus</name>
    <dbReference type="NCBI Taxonomy" id="392597"/>
    <lineage>
        <taxon>Bacteria</taxon>
        <taxon>Pseudomonadati</taxon>
        <taxon>Pseudomonadota</taxon>
        <taxon>Betaproteobacteria</taxon>
        <taxon>Burkholderiales</taxon>
        <taxon>Sphaerotilaceae</taxon>
        <taxon>Piscinibacter</taxon>
    </lineage>
</organism>
<accession>A0A5C6U3E4</accession>